<evidence type="ECO:0000313" key="5">
    <source>
        <dbReference type="EMBL" id="GMG19647.1"/>
    </source>
</evidence>
<evidence type="ECO:0000256" key="3">
    <source>
        <dbReference type="ARBA" id="ARBA00023274"/>
    </source>
</evidence>
<dbReference type="GO" id="GO:0019843">
    <property type="term" value="F:rRNA binding"/>
    <property type="evidence" value="ECO:0007669"/>
    <property type="project" value="InterPro"/>
</dbReference>
<keyword evidence="3 4" id="KW-0687">Ribonucleoprotein</keyword>
<dbReference type="PANTHER" id="PTHR12220:SF13">
    <property type="entry name" value="LARGE RIBOSOMAL SUBUNIT PROTEIN UL16M"/>
    <property type="match status" value="1"/>
</dbReference>
<proteinExistence type="inferred from homology"/>
<evidence type="ECO:0000313" key="6">
    <source>
        <dbReference type="Proteomes" id="UP001165063"/>
    </source>
</evidence>
<protein>
    <submittedName>
        <fullName evidence="5">Unnamed protein product</fullName>
    </submittedName>
</protein>
<dbReference type="CDD" id="cd01433">
    <property type="entry name" value="Ribosomal_L16_L10e"/>
    <property type="match status" value="1"/>
</dbReference>
<dbReference type="InterPro" id="IPR047873">
    <property type="entry name" value="Ribosomal_uL16"/>
</dbReference>
<dbReference type="Pfam" id="PF00252">
    <property type="entry name" value="Ribosomal_L16"/>
    <property type="match status" value="1"/>
</dbReference>
<dbReference type="PANTHER" id="PTHR12220">
    <property type="entry name" value="50S/60S RIBOSOMAL PROTEIN L16"/>
    <property type="match status" value="1"/>
</dbReference>
<dbReference type="GO" id="GO:0003735">
    <property type="term" value="F:structural constituent of ribosome"/>
    <property type="evidence" value="ECO:0007669"/>
    <property type="project" value="InterPro"/>
</dbReference>
<evidence type="ECO:0000256" key="1">
    <source>
        <dbReference type="ARBA" id="ARBA00008931"/>
    </source>
</evidence>
<dbReference type="GO" id="GO:0032543">
    <property type="term" value="P:mitochondrial translation"/>
    <property type="evidence" value="ECO:0007669"/>
    <property type="project" value="TreeGrafter"/>
</dbReference>
<dbReference type="Proteomes" id="UP001165063">
    <property type="component" value="Unassembled WGS sequence"/>
</dbReference>
<dbReference type="InterPro" id="IPR020798">
    <property type="entry name" value="Ribosomal_uL16_CS"/>
</dbReference>
<comment type="caution">
    <text evidence="5">The sequence shown here is derived from an EMBL/GenBank/DDBJ whole genome shotgun (WGS) entry which is preliminary data.</text>
</comment>
<accession>A0A9W6YRV4</accession>
<dbReference type="GO" id="GO:0005762">
    <property type="term" value="C:mitochondrial large ribosomal subunit"/>
    <property type="evidence" value="ECO:0007669"/>
    <property type="project" value="TreeGrafter"/>
</dbReference>
<organism evidence="5 6">
    <name type="scientific">Ambrosiozyma monospora</name>
    <name type="common">Yeast</name>
    <name type="synonym">Endomycopsis monosporus</name>
    <dbReference type="NCBI Taxonomy" id="43982"/>
    <lineage>
        <taxon>Eukaryota</taxon>
        <taxon>Fungi</taxon>
        <taxon>Dikarya</taxon>
        <taxon>Ascomycota</taxon>
        <taxon>Saccharomycotina</taxon>
        <taxon>Pichiomycetes</taxon>
        <taxon>Pichiales</taxon>
        <taxon>Pichiaceae</taxon>
        <taxon>Ambrosiozyma</taxon>
    </lineage>
</organism>
<dbReference type="PROSITE" id="PS00701">
    <property type="entry name" value="RIBOSOMAL_L16_2"/>
    <property type="match status" value="1"/>
</dbReference>
<dbReference type="OrthoDB" id="268521at2759"/>
<reference evidence="5" key="1">
    <citation type="submission" date="2023-04" db="EMBL/GenBank/DDBJ databases">
        <title>Ambrosiozyma monospora NBRC 1965.</title>
        <authorList>
            <person name="Ichikawa N."/>
            <person name="Sato H."/>
            <person name="Tonouchi N."/>
        </authorList>
    </citation>
    <scope>NUCLEOTIDE SEQUENCE</scope>
    <source>
        <strain evidence="5">NBRC 1965</strain>
    </source>
</reference>
<keyword evidence="2 4" id="KW-0689">Ribosomal protein</keyword>
<dbReference type="NCBIfam" id="TIGR01164">
    <property type="entry name" value="rplP_bact"/>
    <property type="match status" value="1"/>
</dbReference>
<dbReference type="InterPro" id="IPR000114">
    <property type="entry name" value="Ribosomal_uL16_bact-type"/>
</dbReference>
<comment type="similarity">
    <text evidence="1 4">Belongs to the universal ribosomal protein uL16 family.</text>
</comment>
<dbReference type="Gene3D" id="3.90.1170.10">
    <property type="entry name" value="Ribosomal protein L10e/L16"/>
    <property type="match status" value="1"/>
</dbReference>
<evidence type="ECO:0000256" key="4">
    <source>
        <dbReference type="RuleBase" id="RU004413"/>
    </source>
</evidence>
<evidence type="ECO:0000256" key="2">
    <source>
        <dbReference type="ARBA" id="ARBA00022980"/>
    </source>
</evidence>
<dbReference type="InterPro" id="IPR036920">
    <property type="entry name" value="Ribosomal_uL16_sf"/>
</dbReference>
<name>A0A9W6YRV4_AMBMO</name>
<dbReference type="SUPFAM" id="SSF54686">
    <property type="entry name" value="Ribosomal protein L16p/L10e"/>
    <property type="match status" value="1"/>
</dbReference>
<keyword evidence="6" id="KW-1185">Reference proteome</keyword>
<dbReference type="EMBL" id="BSXU01000171">
    <property type="protein sequence ID" value="GMG19647.1"/>
    <property type="molecule type" value="Genomic_DNA"/>
</dbReference>
<sequence>MFRSLASRVGLGAFPAARPSLQTSLQQPNGLKFTIGKRFGHELAPRYKQQKKKQKGRVTVRTGGSAKGSVLKFGTYGIRLKTEGLRLSAAHLKAADNVLTRLVKLGGGKMWKRLCTNIAICIKGNATRMGKGKGAFDHWAARVPTGKVAFEVDNMHEAAAKDALRRCSDKLPGVWEFIDKSTPPRLGLKVVEEVPKPINYLDELKKNPTKKYANYLKSMEPEYKHFTGRRG</sequence>
<dbReference type="InterPro" id="IPR016180">
    <property type="entry name" value="Ribosomal_uL16_dom"/>
</dbReference>
<dbReference type="AlphaFoldDB" id="A0A9W6YRV4"/>
<dbReference type="PRINTS" id="PR00060">
    <property type="entry name" value="RIBOSOMALL16"/>
</dbReference>
<gene>
    <name evidence="5" type="ORF">Amon01_000062600</name>
</gene>